<dbReference type="AlphaFoldDB" id="A0A8J2K0F5"/>
<evidence type="ECO:0000256" key="1">
    <source>
        <dbReference type="SAM" id="MobiDB-lite"/>
    </source>
</evidence>
<evidence type="ECO:0000313" key="2">
    <source>
        <dbReference type="EMBL" id="CAG7727494.1"/>
    </source>
</evidence>
<protein>
    <submittedName>
        <fullName evidence="2">Uncharacterized protein</fullName>
    </submittedName>
</protein>
<evidence type="ECO:0000313" key="3">
    <source>
        <dbReference type="Proteomes" id="UP000708208"/>
    </source>
</evidence>
<sequence>MGIFLWHSAVIQQTRFPPSRYPESVTSSTMSSSSMDSTSCNKRRSSSRGNLYRRGRTIKRRKHSSWFTSPASRSLQTNPSVEELSIRLQRMETLTVKSFESVRFETERSVEQSSESLLLDNHPKCSFDAKLHRTIGHQSLGHAQSELNCSALRPKTSLSKMSSSTSETLYCEQMSTSFSCSKSGSRSNGAVTQLIISRRLQLLKPRQ</sequence>
<feature type="region of interest" description="Disordered" evidence="1">
    <location>
        <begin position="18"/>
        <end position="54"/>
    </location>
</feature>
<comment type="caution">
    <text evidence="2">The sequence shown here is derived from an EMBL/GenBank/DDBJ whole genome shotgun (WGS) entry which is preliminary data.</text>
</comment>
<dbReference type="Proteomes" id="UP000708208">
    <property type="component" value="Unassembled WGS sequence"/>
</dbReference>
<feature type="non-terminal residue" evidence="2">
    <location>
        <position position="207"/>
    </location>
</feature>
<accession>A0A8J2K0F5</accession>
<reference evidence="2" key="1">
    <citation type="submission" date="2021-06" db="EMBL/GenBank/DDBJ databases">
        <authorList>
            <person name="Hodson N. C."/>
            <person name="Mongue J. A."/>
            <person name="Jaron S. K."/>
        </authorList>
    </citation>
    <scope>NUCLEOTIDE SEQUENCE</scope>
</reference>
<feature type="compositionally biased region" description="Low complexity" evidence="1">
    <location>
        <begin position="24"/>
        <end position="39"/>
    </location>
</feature>
<name>A0A8J2K0F5_9HEXA</name>
<organism evidence="2 3">
    <name type="scientific">Allacma fusca</name>
    <dbReference type="NCBI Taxonomy" id="39272"/>
    <lineage>
        <taxon>Eukaryota</taxon>
        <taxon>Metazoa</taxon>
        <taxon>Ecdysozoa</taxon>
        <taxon>Arthropoda</taxon>
        <taxon>Hexapoda</taxon>
        <taxon>Collembola</taxon>
        <taxon>Symphypleona</taxon>
        <taxon>Sminthuridae</taxon>
        <taxon>Allacma</taxon>
    </lineage>
</organism>
<keyword evidence="3" id="KW-1185">Reference proteome</keyword>
<dbReference type="EMBL" id="CAJVCH010149472">
    <property type="protein sequence ID" value="CAG7727494.1"/>
    <property type="molecule type" value="Genomic_DNA"/>
</dbReference>
<feature type="compositionally biased region" description="Basic residues" evidence="1">
    <location>
        <begin position="41"/>
        <end position="54"/>
    </location>
</feature>
<proteinExistence type="predicted"/>
<gene>
    <name evidence="2" type="ORF">AFUS01_LOCUS16335</name>
</gene>